<dbReference type="AlphaFoldDB" id="A0A830HZ58"/>
<proteinExistence type="predicted"/>
<reference evidence="1" key="1">
    <citation type="submission" date="2020-10" db="EMBL/GenBank/DDBJ databases">
        <title>Unveiling of a novel bifunctional photoreceptor, Dualchrome1, isolated from a cosmopolitan green alga.</title>
        <authorList>
            <person name="Suzuki S."/>
            <person name="Kawachi M."/>
        </authorList>
    </citation>
    <scope>NUCLEOTIDE SEQUENCE</scope>
    <source>
        <strain evidence="1">NIES 2893</strain>
    </source>
</reference>
<dbReference type="EMBL" id="BNJQ01000040">
    <property type="protein sequence ID" value="GHP12298.1"/>
    <property type="molecule type" value="Genomic_DNA"/>
</dbReference>
<name>A0A830HZ58_9CHLO</name>
<evidence type="ECO:0000313" key="1">
    <source>
        <dbReference type="EMBL" id="GHP12298.1"/>
    </source>
</evidence>
<dbReference type="CDD" id="cd00102">
    <property type="entry name" value="IPT"/>
    <property type="match status" value="1"/>
</dbReference>
<protein>
    <submittedName>
        <fullName evidence="1">Uncharacterized protein</fullName>
    </submittedName>
</protein>
<gene>
    <name evidence="1" type="ORF">PPROV_001102600</name>
</gene>
<evidence type="ECO:0000313" key="2">
    <source>
        <dbReference type="Proteomes" id="UP000660262"/>
    </source>
</evidence>
<sequence>MPGSRADRTVTVPSFITVSNDGTNFTDDAFSIQFNYTTTFPKVDHIFTTSHYEASFVKARGPLHGRTEVYINGTDFLPSDQLLARFRMEIPESTTGEHPEVRELEKFAPCVFDHTTQIRCISPPWEDGVEQAAANVVNPQEISGYHPGFKVEVDISNDGGLRYSLPNKDRFIYADLYVSGSGSDIFGDGTKRFGFRSIGRAMQAALGGARSYHSLQEPFANQTTLDGMISGRYRIPRYEKLAVGLGNYINSDKIVLQDGTYSNVIGLYGYEQNVMIVPQRKLVVLTAENRGAASIRCSDTSSQTPQHPFSAPRGKMDFDMETHGVLYLDGIGVVNCSPAFIYEHYDTKRRPWERQVAPRAAWWEDVWRDPFP</sequence>
<organism evidence="1 2">
    <name type="scientific">Pycnococcus provasolii</name>
    <dbReference type="NCBI Taxonomy" id="41880"/>
    <lineage>
        <taxon>Eukaryota</taxon>
        <taxon>Viridiplantae</taxon>
        <taxon>Chlorophyta</taxon>
        <taxon>Pseudoscourfieldiophyceae</taxon>
        <taxon>Pseudoscourfieldiales</taxon>
        <taxon>Pycnococcaceae</taxon>
        <taxon>Pycnococcus</taxon>
    </lineage>
</organism>
<keyword evidence="2" id="KW-1185">Reference proteome</keyword>
<comment type="caution">
    <text evidence="1">The sequence shown here is derived from an EMBL/GenBank/DDBJ whole genome shotgun (WGS) entry which is preliminary data.</text>
</comment>
<accession>A0A830HZ58</accession>
<dbReference type="OrthoDB" id="2448405at2759"/>
<dbReference type="Proteomes" id="UP000660262">
    <property type="component" value="Unassembled WGS sequence"/>
</dbReference>